<reference evidence="3" key="1">
    <citation type="journal article" date="2019" name="Int. J. Syst. Evol. Microbiol.">
        <title>The Global Catalogue of Microorganisms (GCM) 10K type strain sequencing project: providing services to taxonomists for standard genome sequencing and annotation.</title>
        <authorList>
            <consortium name="The Broad Institute Genomics Platform"/>
            <consortium name="The Broad Institute Genome Sequencing Center for Infectious Disease"/>
            <person name="Wu L."/>
            <person name="Ma J."/>
        </authorList>
    </citation>
    <scope>NUCLEOTIDE SEQUENCE [LARGE SCALE GENOMIC DNA]</scope>
    <source>
        <strain evidence="3">JCM 4594</strain>
    </source>
</reference>
<dbReference type="Pfam" id="PF17765">
    <property type="entry name" value="MLTR_LBD"/>
    <property type="match status" value="1"/>
</dbReference>
<dbReference type="SMART" id="SM00530">
    <property type="entry name" value="HTH_XRE"/>
    <property type="match status" value="1"/>
</dbReference>
<evidence type="ECO:0000313" key="2">
    <source>
        <dbReference type="EMBL" id="GGY42841.1"/>
    </source>
</evidence>
<protein>
    <submittedName>
        <fullName evidence="2">Transcriptional regulator</fullName>
    </submittedName>
</protein>
<dbReference type="Gene3D" id="1.10.260.40">
    <property type="entry name" value="lambda repressor-like DNA-binding domains"/>
    <property type="match status" value="1"/>
</dbReference>
<dbReference type="PANTHER" id="PTHR35010">
    <property type="entry name" value="BLL4672 PROTEIN-RELATED"/>
    <property type="match status" value="1"/>
</dbReference>
<dbReference type="InterPro" id="IPR001387">
    <property type="entry name" value="Cro/C1-type_HTH"/>
</dbReference>
<dbReference type="RefSeq" id="WP_190027916.1">
    <property type="nucleotide sequence ID" value="NZ_BMUU01000006.1"/>
</dbReference>
<dbReference type="Pfam" id="PF13560">
    <property type="entry name" value="HTH_31"/>
    <property type="match status" value="1"/>
</dbReference>
<name>A0ABQ3AAF6_9ACTN</name>
<dbReference type="EMBL" id="BMUU01000006">
    <property type="protein sequence ID" value="GGY42841.1"/>
    <property type="molecule type" value="Genomic_DNA"/>
</dbReference>
<dbReference type="InterPro" id="IPR041413">
    <property type="entry name" value="MLTR_LBD"/>
</dbReference>
<dbReference type="InterPro" id="IPR010982">
    <property type="entry name" value="Lambda_DNA-bd_dom_sf"/>
</dbReference>
<evidence type="ECO:0000313" key="3">
    <source>
        <dbReference type="Proteomes" id="UP000600946"/>
    </source>
</evidence>
<proteinExistence type="predicted"/>
<evidence type="ECO:0000259" key="1">
    <source>
        <dbReference type="PROSITE" id="PS50943"/>
    </source>
</evidence>
<dbReference type="GeneID" id="96292067"/>
<dbReference type="SUPFAM" id="SSF47413">
    <property type="entry name" value="lambda repressor-like DNA-binding domains"/>
    <property type="match status" value="1"/>
</dbReference>
<dbReference type="PROSITE" id="PS50943">
    <property type="entry name" value="HTH_CROC1"/>
    <property type="match status" value="1"/>
</dbReference>
<dbReference type="Proteomes" id="UP000600946">
    <property type="component" value="Unassembled WGS sequence"/>
</dbReference>
<gene>
    <name evidence="2" type="ORF">GCM10010326_41330</name>
</gene>
<feature type="domain" description="HTH cro/C1-type" evidence="1">
    <location>
        <begin position="34"/>
        <end position="81"/>
    </location>
</feature>
<organism evidence="2 3">
    <name type="scientific">Streptomyces xanthochromogenes</name>
    <dbReference type="NCBI Taxonomy" id="67384"/>
    <lineage>
        <taxon>Bacteria</taxon>
        <taxon>Bacillati</taxon>
        <taxon>Actinomycetota</taxon>
        <taxon>Actinomycetes</taxon>
        <taxon>Kitasatosporales</taxon>
        <taxon>Streptomycetaceae</taxon>
        <taxon>Streptomyces</taxon>
    </lineage>
</organism>
<accession>A0ABQ3AAF6</accession>
<comment type="caution">
    <text evidence="2">The sequence shown here is derived from an EMBL/GenBank/DDBJ whole genome shotgun (WGS) entry which is preliminary data.</text>
</comment>
<sequence>MSDNGLGNFLRARRAGVRPEDVGMASHGFRRVSGLRREEVAVLAGVNADYYTRLEQGRERNPSPQVLDALSRALRLDPDSRAHLFRLTGAVPGHLEGHTPRAVGAALRLLIDGYPNTPAFVVDRALDLLATNALADALYAPFEPADNLARMVFLDPAARHFHTRWEWTAQAVVAGLREATGFEPDHPRLRALVAELGEGSAEFGRLWKTHAVRGKTHDAKEFCHPEVGALSLTYHAFDVRAAPGQQLVVYHAEPGSPSAHALSLLGSMHATPHRSAPRPGG</sequence>
<keyword evidence="3" id="KW-1185">Reference proteome</keyword>
<dbReference type="CDD" id="cd00093">
    <property type="entry name" value="HTH_XRE"/>
    <property type="match status" value="1"/>
</dbReference>
<dbReference type="Gene3D" id="3.30.450.180">
    <property type="match status" value="1"/>
</dbReference>
<dbReference type="PANTHER" id="PTHR35010:SF2">
    <property type="entry name" value="BLL4672 PROTEIN"/>
    <property type="match status" value="1"/>
</dbReference>